<protein>
    <submittedName>
        <fullName evidence="2">Uncharacterized protein</fullName>
    </submittedName>
</protein>
<evidence type="ECO:0000313" key="3">
    <source>
        <dbReference type="Proteomes" id="UP001159363"/>
    </source>
</evidence>
<feature type="transmembrane region" description="Helical" evidence="1">
    <location>
        <begin position="29"/>
        <end position="49"/>
    </location>
</feature>
<sequence>MEQHRNVRVEETGDPRENYPTSSIVRSDFHLLVQILLYPLWVIGGAGPLRWHEDMAKHRSFRRFLQMSNCLYLLSWR</sequence>
<reference evidence="2 3" key="1">
    <citation type="submission" date="2023-02" db="EMBL/GenBank/DDBJ databases">
        <title>LHISI_Scaffold_Assembly.</title>
        <authorList>
            <person name="Stuart O.P."/>
            <person name="Cleave R."/>
            <person name="Magrath M.J.L."/>
            <person name="Mikheyev A.S."/>
        </authorList>
    </citation>
    <scope>NUCLEOTIDE SEQUENCE [LARGE SCALE GENOMIC DNA]</scope>
    <source>
        <strain evidence="2">Daus_M_001</strain>
        <tissue evidence="2">Leg muscle</tissue>
    </source>
</reference>
<evidence type="ECO:0000256" key="1">
    <source>
        <dbReference type="SAM" id="Phobius"/>
    </source>
</evidence>
<name>A0ABQ9IFX0_9NEOP</name>
<keyword evidence="1" id="KW-0472">Membrane</keyword>
<dbReference type="EMBL" id="JARBHB010000001">
    <property type="protein sequence ID" value="KAJ8895531.1"/>
    <property type="molecule type" value="Genomic_DNA"/>
</dbReference>
<comment type="caution">
    <text evidence="2">The sequence shown here is derived from an EMBL/GenBank/DDBJ whole genome shotgun (WGS) entry which is preliminary data.</text>
</comment>
<keyword evidence="1" id="KW-1133">Transmembrane helix</keyword>
<dbReference type="Proteomes" id="UP001159363">
    <property type="component" value="Chromosome 1"/>
</dbReference>
<gene>
    <name evidence="2" type="ORF">PR048_000867</name>
</gene>
<proteinExistence type="predicted"/>
<keyword evidence="1" id="KW-0812">Transmembrane</keyword>
<keyword evidence="3" id="KW-1185">Reference proteome</keyword>
<accession>A0ABQ9IFX0</accession>
<organism evidence="2 3">
    <name type="scientific">Dryococelus australis</name>
    <dbReference type="NCBI Taxonomy" id="614101"/>
    <lineage>
        <taxon>Eukaryota</taxon>
        <taxon>Metazoa</taxon>
        <taxon>Ecdysozoa</taxon>
        <taxon>Arthropoda</taxon>
        <taxon>Hexapoda</taxon>
        <taxon>Insecta</taxon>
        <taxon>Pterygota</taxon>
        <taxon>Neoptera</taxon>
        <taxon>Polyneoptera</taxon>
        <taxon>Phasmatodea</taxon>
        <taxon>Verophasmatodea</taxon>
        <taxon>Anareolatae</taxon>
        <taxon>Phasmatidae</taxon>
        <taxon>Eurycanthinae</taxon>
        <taxon>Dryococelus</taxon>
    </lineage>
</organism>
<evidence type="ECO:0000313" key="2">
    <source>
        <dbReference type="EMBL" id="KAJ8895531.1"/>
    </source>
</evidence>